<dbReference type="GO" id="GO:0032259">
    <property type="term" value="P:methylation"/>
    <property type="evidence" value="ECO:0007669"/>
    <property type="project" value="UniProtKB-KW"/>
</dbReference>
<dbReference type="EC" id="2.1.1.-" evidence="1"/>
<sequence>MSETLGSCPLCGSHKIHKGYKKISDHAVSQETFTLDRCQDCDLIFTNPRPSQQEIHPYYDFEEYYSHSDGGKDLISKIYQTVKDRNINTKLKRLEKLIGRKGKWLDYGCGTAELINQGNIHGWTVFGIEPNQQAFSLSQIKLPNQIFQSIDSCDENSFDIITLYHVLEHIHDLKETVDQLLKRLKVGGYIIIAVPNPLSLDSEKYGPFWAGWDVPRHLYHFTDHTMQKFAQIYNLNLIETEPLVFDSYYVSLLSEKYKNPNTSNIVKYSLAFLSGIQSNTKARINSNRQHSSNIYYFQKS</sequence>
<dbReference type="RefSeq" id="WP_289999511.1">
    <property type="nucleotide sequence ID" value="NZ_JAUEPH010000003.1"/>
</dbReference>
<dbReference type="InterPro" id="IPR029063">
    <property type="entry name" value="SAM-dependent_MTases_sf"/>
</dbReference>
<keyword evidence="1" id="KW-0808">Transferase</keyword>
<protein>
    <submittedName>
        <fullName evidence="1">Class I SAM-dependent methyltransferase</fullName>
        <ecNumber evidence="1">2.1.1.-</ecNumber>
    </submittedName>
</protein>
<accession>A0ABT7YC34</accession>
<dbReference type="PANTHER" id="PTHR43861:SF6">
    <property type="entry name" value="METHYLTRANSFERASE TYPE 11"/>
    <property type="match status" value="1"/>
</dbReference>
<evidence type="ECO:0000313" key="2">
    <source>
        <dbReference type="Proteomes" id="UP001171916"/>
    </source>
</evidence>
<evidence type="ECO:0000313" key="1">
    <source>
        <dbReference type="EMBL" id="MDN3203955.1"/>
    </source>
</evidence>
<keyword evidence="2" id="KW-1185">Reference proteome</keyword>
<dbReference type="PANTHER" id="PTHR43861">
    <property type="entry name" value="TRANS-ACONITATE 2-METHYLTRANSFERASE-RELATED"/>
    <property type="match status" value="1"/>
</dbReference>
<dbReference type="Pfam" id="PF13489">
    <property type="entry name" value="Methyltransf_23"/>
    <property type="match status" value="1"/>
</dbReference>
<dbReference type="CDD" id="cd02440">
    <property type="entry name" value="AdoMet_MTases"/>
    <property type="match status" value="1"/>
</dbReference>
<name>A0ABT7YC34_9BACT</name>
<proteinExistence type="predicted"/>
<gene>
    <name evidence="1" type="ORF">QVH07_07325</name>
</gene>
<keyword evidence="1" id="KW-0489">Methyltransferase</keyword>
<organism evidence="1 2">
    <name type="scientific">Algoriphagus sediminis</name>
    <dbReference type="NCBI Taxonomy" id="3057113"/>
    <lineage>
        <taxon>Bacteria</taxon>
        <taxon>Pseudomonadati</taxon>
        <taxon>Bacteroidota</taxon>
        <taxon>Cytophagia</taxon>
        <taxon>Cytophagales</taxon>
        <taxon>Cyclobacteriaceae</taxon>
        <taxon>Algoriphagus</taxon>
    </lineage>
</organism>
<dbReference type="SUPFAM" id="SSF53335">
    <property type="entry name" value="S-adenosyl-L-methionine-dependent methyltransferases"/>
    <property type="match status" value="1"/>
</dbReference>
<dbReference type="GO" id="GO:0008168">
    <property type="term" value="F:methyltransferase activity"/>
    <property type="evidence" value="ECO:0007669"/>
    <property type="project" value="UniProtKB-KW"/>
</dbReference>
<dbReference type="Gene3D" id="3.40.50.150">
    <property type="entry name" value="Vaccinia Virus protein VP39"/>
    <property type="match status" value="1"/>
</dbReference>
<comment type="caution">
    <text evidence="1">The sequence shown here is derived from an EMBL/GenBank/DDBJ whole genome shotgun (WGS) entry which is preliminary data.</text>
</comment>
<dbReference type="Proteomes" id="UP001171916">
    <property type="component" value="Unassembled WGS sequence"/>
</dbReference>
<dbReference type="EMBL" id="JAUEPH010000003">
    <property type="protein sequence ID" value="MDN3203955.1"/>
    <property type="molecule type" value="Genomic_DNA"/>
</dbReference>
<reference evidence="1" key="1">
    <citation type="submission" date="2023-06" db="EMBL/GenBank/DDBJ databases">
        <title>Robiginitalea aurantiacus sp. nov. and Algoriphagus sediminis sp. nov., isolated from coastal sediment.</title>
        <authorList>
            <person name="Zhou Z.Y."/>
            <person name="An J."/>
            <person name="Jia Y.W."/>
            <person name="Du Z.J."/>
        </authorList>
    </citation>
    <scope>NUCLEOTIDE SEQUENCE</scope>
    <source>
        <strain evidence="1">C2-7</strain>
    </source>
</reference>